<proteinExistence type="predicted"/>
<protein>
    <submittedName>
        <fullName evidence="1">Uncharacterized protein</fullName>
    </submittedName>
</protein>
<reference evidence="1 2" key="1">
    <citation type="submission" date="2016-10" db="EMBL/GenBank/DDBJ databases">
        <authorList>
            <person name="de Groot N.N."/>
        </authorList>
    </citation>
    <scope>NUCLEOTIDE SEQUENCE [LARGE SCALE GENOMIC DNA]</scope>
    <source>
        <strain evidence="1 2">AR40</strain>
    </source>
</reference>
<gene>
    <name evidence="1" type="ORF">SAMN04487884_12628</name>
</gene>
<sequence>MKKVLSAITILGLSIGLLGCGKNFSLSANTFEDEQIQFPEVHKCSFVSLTEDYDEEEQEWYLDSSTFRHTMKYDLNDYCRHNDNYEAIYRTYKNVKGNSSNYSISNVNQGLDGLKEQAAALEHYHFIVLDLAGDDLLPNSEKEYHTLIFDVETGDYWTGNSSDELTVYGKCIDDEYSADSDLIEYVEGKWPVPEYMTFYEYLCSMDWMLGGKTDDL</sequence>
<dbReference type="OrthoDB" id="2005044at2"/>
<dbReference type="Proteomes" id="UP000182584">
    <property type="component" value="Unassembled WGS sequence"/>
</dbReference>
<evidence type="ECO:0000313" key="1">
    <source>
        <dbReference type="EMBL" id="SES27356.1"/>
    </source>
</evidence>
<organism evidence="1 2">
    <name type="scientific">Butyrivibrio fibrisolvens</name>
    <dbReference type="NCBI Taxonomy" id="831"/>
    <lineage>
        <taxon>Bacteria</taxon>
        <taxon>Bacillati</taxon>
        <taxon>Bacillota</taxon>
        <taxon>Clostridia</taxon>
        <taxon>Lachnospirales</taxon>
        <taxon>Lachnospiraceae</taxon>
        <taxon>Butyrivibrio</taxon>
    </lineage>
</organism>
<evidence type="ECO:0000313" key="2">
    <source>
        <dbReference type="Proteomes" id="UP000182584"/>
    </source>
</evidence>
<name>A0A1H9W079_BUTFI</name>
<accession>A0A1H9W079</accession>
<dbReference type="RefSeq" id="WP_074758044.1">
    <property type="nucleotide sequence ID" value="NZ_FOGJ01000026.1"/>
</dbReference>
<dbReference type="EMBL" id="FOGJ01000026">
    <property type="protein sequence ID" value="SES27356.1"/>
    <property type="molecule type" value="Genomic_DNA"/>
</dbReference>
<dbReference type="PROSITE" id="PS51257">
    <property type="entry name" value="PROKAR_LIPOPROTEIN"/>
    <property type="match status" value="1"/>
</dbReference>
<dbReference type="AlphaFoldDB" id="A0A1H9W079"/>